<feature type="domain" description="Cytosol aminopeptidase" evidence="7">
    <location>
        <begin position="358"/>
        <end position="365"/>
    </location>
</feature>
<dbReference type="PANTHER" id="PTHR11963">
    <property type="entry name" value="LEUCINE AMINOPEPTIDASE-RELATED"/>
    <property type="match status" value="1"/>
</dbReference>
<evidence type="ECO:0000313" key="8">
    <source>
        <dbReference type="EMBL" id="EQD76507.1"/>
    </source>
</evidence>
<dbReference type="EMBL" id="AUZY01001042">
    <property type="protein sequence ID" value="EQD76507.1"/>
    <property type="molecule type" value="Genomic_DNA"/>
</dbReference>
<dbReference type="InterPro" id="IPR023042">
    <property type="entry name" value="Peptidase_M17_leu_NH2_pept"/>
</dbReference>
<dbReference type="InterPro" id="IPR043472">
    <property type="entry name" value="Macro_dom-like"/>
</dbReference>
<protein>
    <recommendedName>
        <fullName evidence="3">leucyl aminopeptidase</fullName>
        <ecNumber evidence="3">3.4.11.1</ecNumber>
    </recommendedName>
</protein>
<dbReference type="GO" id="GO:0006508">
    <property type="term" value="P:proteolysis"/>
    <property type="evidence" value="ECO:0007669"/>
    <property type="project" value="UniProtKB-KW"/>
</dbReference>
<dbReference type="Pfam" id="PF02789">
    <property type="entry name" value="Peptidase_M17_N"/>
    <property type="match status" value="1"/>
</dbReference>
<evidence type="ECO:0000256" key="3">
    <source>
        <dbReference type="ARBA" id="ARBA00012565"/>
    </source>
</evidence>
<dbReference type="InterPro" id="IPR000819">
    <property type="entry name" value="Peptidase_M17_C"/>
</dbReference>
<dbReference type="HAMAP" id="MF_00181">
    <property type="entry name" value="Cytosol_peptidase_M17"/>
    <property type="match status" value="1"/>
</dbReference>
<dbReference type="InterPro" id="IPR008283">
    <property type="entry name" value="Peptidase_M17_N"/>
</dbReference>
<evidence type="ECO:0000256" key="6">
    <source>
        <dbReference type="ARBA" id="ARBA00022801"/>
    </source>
</evidence>
<dbReference type="Gene3D" id="3.40.630.10">
    <property type="entry name" value="Zn peptidases"/>
    <property type="match status" value="1"/>
</dbReference>
<dbReference type="AlphaFoldDB" id="T1C3D2"/>
<proteinExistence type="inferred from homology"/>
<dbReference type="PRINTS" id="PR00481">
    <property type="entry name" value="LAMNOPPTDASE"/>
</dbReference>
<dbReference type="InterPro" id="IPR011356">
    <property type="entry name" value="Leucine_aapep/pepB"/>
</dbReference>
<dbReference type="SUPFAM" id="SSF53187">
    <property type="entry name" value="Zn-dependent exopeptidases"/>
    <property type="match status" value="1"/>
</dbReference>
<comment type="caution">
    <text evidence="8">The sequence shown here is derived from an EMBL/GenBank/DDBJ whole genome shotgun (WGS) entry which is preliminary data.</text>
</comment>
<comment type="catalytic activity">
    <reaction evidence="1">
        <text>Release of an N-terminal amino acid, Xaa-|-Yaa-, in which Xaa is preferably Leu, but may be other amino acids including Pro although not Arg or Lys, and Yaa may be Pro. Amino acid amides and methyl esters are also readily hydrolyzed, but rates on arylamides are exceedingly low.</text>
        <dbReference type="EC" id="3.4.11.1"/>
    </reaction>
</comment>
<comment type="similarity">
    <text evidence="2">Belongs to the peptidase M17 family.</text>
</comment>
<dbReference type="PROSITE" id="PS00631">
    <property type="entry name" value="CYTOSOL_AP"/>
    <property type="match status" value="1"/>
</dbReference>
<evidence type="ECO:0000256" key="2">
    <source>
        <dbReference type="ARBA" id="ARBA00009528"/>
    </source>
</evidence>
<evidence type="ECO:0000259" key="7">
    <source>
        <dbReference type="PROSITE" id="PS00631"/>
    </source>
</evidence>
<dbReference type="GO" id="GO:0005737">
    <property type="term" value="C:cytoplasm"/>
    <property type="evidence" value="ECO:0007669"/>
    <property type="project" value="InterPro"/>
</dbReference>
<reference evidence="8" key="2">
    <citation type="journal article" date="2014" name="ISME J.">
        <title>Microbial stratification in low pH oxic and suboxic macroscopic growths along an acid mine drainage.</title>
        <authorList>
            <person name="Mendez-Garcia C."/>
            <person name="Mesa V."/>
            <person name="Sprenger R.R."/>
            <person name="Richter M."/>
            <person name="Diez M.S."/>
            <person name="Solano J."/>
            <person name="Bargiela R."/>
            <person name="Golyshina O.V."/>
            <person name="Manteca A."/>
            <person name="Ramos J.L."/>
            <person name="Gallego J.R."/>
            <person name="Llorente I."/>
            <person name="Martins Dos Santos V.A."/>
            <person name="Jensen O.N."/>
            <person name="Pelaez A.I."/>
            <person name="Sanchez J."/>
            <person name="Ferrer M."/>
        </authorList>
    </citation>
    <scope>NUCLEOTIDE SEQUENCE</scope>
</reference>
<dbReference type="EC" id="3.4.11.1" evidence="3"/>
<evidence type="ECO:0000256" key="5">
    <source>
        <dbReference type="ARBA" id="ARBA00022670"/>
    </source>
</evidence>
<reference evidence="8" key="1">
    <citation type="submission" date="2013-08" db="EMBL/GenBank/DDBJ databases">
        <authorList>
            <person name="Mendez C."/>
            <person name="Richter M."/>
            <person name="Ferrer M."/>
            <person name="Sanchez J."/>
        </authorList>
    </citation>
    <scope>NUCLEOTIDE SEQUENCE</scope>
</reference>
<dbReference type="Pfam" id="PF00883">
    <property type="entry name" value="Peptidase_M17"/>
    <property type="match status" value="1"/>
</dbReference>
<organism evidence="8">
    <name type="scientific">mine drainage metagenome</name>
    <dbReference type="NCBI Taxonomy" id="410659"/>
    <lineage>
        <taxon>unclassified sequences</taxon>
        <taxon>metagenomes</taxon>
        <taxon>ecological metagenomes</taxon>
    </lineage>
</organism>
<dbReference type="Gene3D" id="3.40.220.10">
    <property type="entry name" value="Leucine Aminopeptidase, subunit E, domain 1"/>
    <property type="match status" value="1"/>
</dbReference>
<dbReference type="SUPFAM" id="SSF52949">
    <property type="entry name" value="Macro domain-like"/>
    <property type="match status" value="1"/>
</dbReference>
<keyword evidence="4 8" id="KW-0031">Aminopeptidase</keyword>
<keyword evidence="6" id="KW-0378">Hydrolase</keyword>
<dbReference type="PANTHER" id="PTHR11963:SF23">
    <property type="entry name" value="CYTOSOL AMINOPEPTIDASE"/>
    <property type="match status" value="1"/>
</dbReference>
<accession>T1C3D2</accession>
<name>T1C3D2_9ZZZZ</name>
<evidence type="ECO:0000256" key="4">
    <source>
        <dbReference type="ARBA" id="ARBA00022438"/>
    </source>
</evidence>
<keyword evidence="5" id="KW-0645">Protease</keyword>
<sequence length="510" mass="55471">MLAIKRLQFTTIRHNPETILADTLVLGVYEGRHLTEPAQRVDRLVQRKLSAFLADRAFEGRMGQMMSFMGFPGLKAQEILIIGLGVRDKWNRAQFRKAQSTAMEYSARTGSRTIINTLTAITEGDIPAAWRIRHAVEATYQAIYRFTECLGKNSKKSHAPRLERVHFVLTDIKISDADARSAIASGSAIAQGVFLCRNLANLPPNIATPRFLAAEARKLVQSDPRFKLKVLTERELKRGGLNALMAVSQGSHEPPRLIVLEYRGPRCSPGNPIALIGKGITFDSGGISIKPAAAMDEMKFDMCGAASVLGTLKTVSELKLPLHIVGVVAAAENMPGGGAVKPADIVQTLSGQTVEILNTDAEGRLVLCDAMTYTQNHYQPQVIIDAATLTGACVVALGHHPSGLFANNDTLAQELEHAGKEALDPVWRLPLWDEYQDSLKSNFADFANVGGRDAGAITAACFLWRFVSRVPWAHLDIAGTAWKSGNEKGATGRPVPLLAQYLMTRAGRNS</sequence>
<gene>
    <name evidence="8" type="ORF">B1B_01632</name>
</gene>
<dbReference type="GO" id="GO:0070006">
    <property type="term" value="F:metalloaminopeptidase activity"/>
    <property type="evidence" value="ECO:0007669"/>
    <property type="project" value="InterPro"/>
</dbReference>
<evidence type="ECO:0000256" key="1">
    <source>
        <dbReference type="ARBA" id="ARBA00000135"/>
    </source>
</evidence>
<dbReference type="CDD" id="cd00433">
    <property type="entry name" value="Peptidase_M17"/>
    <property type="match status" value="1"/>
</dbReference>
<dbReference type="NCBIfam" id="NF002074">
    <property type="entry name" value="PRK00913.1-4"/>
    <property type="match status" value="1"/>
</dbReference>
<dbReference type="GO" id="GO:0030145">
    <property type="term" value="F:manganese ion binding"/>
    <property type="evidence" value="ECO:0007669"/>
    <property type="project" value="InterPro"/>
</dbReference>